<evidence type="ECO:0000313" key="14">
    <source>
        <dbReference type="Proteomes" id="UP000017127"/>
    </source>
</evidence>
<evidence type="ECO:0000256" key="9">
    <source>
        <dbReference type="ARBA" id="ARBA00023012"/>
    </source>
</evidence>
<dbReference type="Pfam" id="PF00512">
    <property type="entry name" value="HisKA"/>
    <property type="match status" value="1"/>
</dbReference>
<comment type="subcellular location">
    <subcellularLocation>
        <location evidence="2">Membrane</location>
    </subcellularLocation>
</comment>
<dbReference type="Proteomes" id="UP000017127">
    <property type="component" value="Unassembled WGS sequence"/>
</dbReference>
<dbReference type="SUPFAM" id="SSF47384">
    <property type="entry name" value="Homodimeric domain of signal transducing histidine kinase"/>
    <property type="match status" value="1"/>
</dbReference>
<evidence type="ECO:0000256" key="4">
    <source>
        <dbReference type="ARBA" id="ARBA00022553"/>
    </source>
</evidence>
<keyword evidence="5" id="KW-0808">Transferase</keyword>
<organism evidence="13 14">
    <name type="scientific">Lyngbya aestuarii BL J</name>
    <dbReference type="NCBI Taxonomy" id="1348334"/>
    <lineage>
        <taxon>Bacteria</taxon>
        <taxon>Bacillati</taxon>
        <taxon>Cyanobacteriota</taxon>
        <taxon>Cyanophyceae</taxon>
        <taxon>Oscillatoriophycideae</taxon>
        <taxon>Oscillatoriales</taxon>
        <taxon>Microcoleaceae</taxon>
        <taxon>Lyngbya</taxon>
    </lineage>
</organism>
<dbReference type="CDD" id="cd00075">
    <property type="entry name" value="HATPase"/>
    <property type="match status" value="1"/>
</dbReference>
<dbReference type="EMBL" id="AUZM01000086">
    <property type="protein sequence ID" value="ERT04652.1"/>
    <property type="molecule type" value="Genomic_DNA"/>
</dbReference>
<feature type="domain" description="Histidine kinase" evidence="12">
    <location>
        <begin position="215"/>
        <end position="475"/>
    </location>
</feature>
<dbReference type="InterPro" id="IPR004358">
    <property type="entry name" value="Sig_transdc_His_kin-like_C"/>
</dbReference>
<dbReference type="RefSeq" id="WP_023069088.1">
    <property type="nucleotide sequence ID" value="NZ_AUZM01000086.1"/>
</dbReference>
<evidence type="ECO:0000256" key="5">
    <source>
        <dbReference type="ARBA" id="ARBA00022679"/>
    </source>
</evidence>
<keyword evidence="6 11" id="KW-0812">Transmembrane</keyword>
<comment type="caution">
    <text evidence="13">The sequence shown here is derived from an EMBL/GenBank/DDBJ whole genome shotgun (WGS) entry which is preliminary data.</text>
</comment>
<gene>
    <name evidence="13" type="ORF">M595_5397</name>
</gene>
<dbReference type="CDD" id="cd00082">
    <property type="entry name" value="HisKA"/>
    <property type="match status" value="1"/>
</dbReference>
<dbReference type="Gene3D" id="1.10.287.130">
    <property type="match status" value="1"/>
</dbReference>
<dbReference type="SMART" id="SM00388">
    <property type="entry name" value="HisKA"/>
    <property type="match status" value="1"/>
</dbReference>
<dbReference type="InterPro" id="IPR050428">
    <property type="entry name" value="TCS_sensor_his_kinase"/>
</dbReference>
<dbReference type="SUPFAM" id="SSF55874">
    <property type="entry name" value="ATPase domain of HSP90 chaperone/DNA topoisomerase II/histidine kinase"/>
    <property type="match status" value="1"/>
</dbReference>
<dbReference type="PATRIC" id="fig|1348334.3.peg.5191"/>
<sequence>MFQATRRRLAIWYTSVTAVLLILFVCGFFLYFRNTLIERIDDTLNHVLEVVERSLVIESVFLGEETTSANRQFLVNVEASFRHNTDATDDDRIEIEWFSPTGELLWSTFSEPLNLPFHLNRNGETVRIPKLGQTESIVLRQISDRVQVGRQVLGYLRISHPWFEVTKPTRQLMIDLTLGATVAVISVGAIGWFLSGLAIAPVRESYQRLKQFTADASHELRSPVATIQTNVQVALAEPDLNPSERQHLQLIERLTRRLGRLVDDLLFLARTDSGIVQSQFVSLPLDAVLMEVVEEQTAIATAKGIHLHLDIIDPQVREIETSTEETATPEMSLEDYFTLTGDWDQLVRLFTNLVDNAVQHSPKGGKVTVQLQWIRAGKRLWLSKASESGDKPHFQFERLQVWVQDTGMGIPPEALPQIFDRFYRVDPSRSHRRYQGTGLGLAIAQAIVDNHQGQIQVESQLNQGTTITVTLPVYRTGLFNSNPNSLLP</sequence>
<keyword evidence="14" id="KW-1185">Reference proteome</keyword>
<dbReference type="GO" id="GO:0005886">
    <property type="term" value="C:plasma membrane"/>
    <property type="evidence" value="ECO:0007669"/>
    <property type="project" value="TreeGrafter"/>
</dbReference>
<dbReference type="InterPro" id="IPR036890">
    <property type="entry name" value="HATPase_C_sf"/>
</dbReference>
<dbReference type="InterPro" id="IPR003594">
    <property type="entry name" value="HATPase_dom"/>
</dbReference>
<dbReference type="AlphaFoldDB" id="U7QBS6"/>
<proteinExistence type="predicted"/>
<evidence type="ECO:0000256" key="2">
    <source>
        <dbReference type="ARBA" id="ARBA00004370"/>
    </source>
</evidence>
<keyword evidence="4" id="KW-0597">Phosphoprotein</keyword>
<dbReference type="GO" id="GO:0000155">
    <property type="term" value="F:phosphorelay sensor kinase activity"/>
    <property type="evidence" value="ECO:0007669"/>
    <property type="project" value="InterPro"/>
</dbReference>
<keyword evidence="8 11" id="KW-1133">Transmembrane helix</keyword>
<evidence type="ECO:0000256" key="11">
    <source>
        <dbReference type="SAM" id="Phobius"/>
    </source>
</evidence>
<dbReference type="Pfam" id="PF02518">
    <property type="entry name" value="HATPase_c"/>
    <property type="match status" value="1"/>
</dbReference>
<evidence type="ECO:0000256" key="6">
    <source>
        <dbReference type="ARBA" id="ARBA00022692"/>
    </source>
</evidence>
<dbReference type="FunFam" id="3.30.565.10:FF:000006">
    <property type="entry name" value="Sensor histidine kinase WalK"/>
    <property type="match status" value="1"/>
</dbReference>
<dbReference type="PANTHER" id="PTHR45436:SF5">
    <property type="entry name" value="SENSOR HISTIDINE KINASE TRCS"/>
    <property type="match status" value="1"/>
</dbReference>
<accession>U7QBS6</accession>
<dbReference type="InterPro" id="IPR036097">
    <property type="entry name" value="HisK_dim/P_sf"/>
</dbReference>
<dbReference type="PRINTS" id="PR00344">
    <property type="entry name" value="BCTRLSENSOR"/>
</dbReference>
<comment type="catalytic activity">
    <reaction evidence="1">
        <text>ATP + protein L-histidine = ADP + protein N-phospho-L-histidine.</text>
        <dbReference type="EC" id="2.7.13.3"/>
    </reaction>
</comment>
<keyword evidence="7 13" id="KW-0418">Kinase</keyword>
<dbReference type="InterPro" id="IPR003661">
    <property type="entry name" value="HisK_dim/P_dom"/>
</dbReference>
<feature type="transmembrane region" description="Helical" evidence="11">
    <location>
        <begin position="176"/>
        <end position="200"/>
    </location>
</feature>
<feature type="transmembrane region" description="Helical" evidence="11">
    <location>
        <begin position="12"/>
        <end position="32"/>
    </location>
</feature>
<keyword evidence="10 11" id="KW-0472">Membrane</keyword>
<dbReference type="InterPro" id="IPR005467">
    <property type="entry name" value="His_kinase_dom"/>
</dbReference>
<evidence type="ECO:0000259" key="12">
    <source>
        <dbReference type="PROSITE" id="PS50109"/>
    </source>
</evidence>
<dbReference type="PANTHER" id="PTHR45436">
    <property type="entry name" value="SENSOR HISTIDINE KINASE YKOH"/>
    <property type="match status" value="1"/>
</dbReference>
<keyword evidence="9" id="KW-0902">Two-component regulatory system</keyword>
<evidence type="ECO:0000256" key="10">
    <source>
        <dbReference type="ARBA" id="ARBA00023136"/>
    </source>
</evidence>
<evidence type="ECO:0000256" key="3">
    <source>
        <dbReference type="ARBA" id="ARBA00012438"/>
    </source>
</evidence>
<name>U7QBS6_9CYAN</name>
<dbReference type="SMART" id="SM00387">
    <property type="entry name" value="HATPase_c"/>
    <property type="match status" value="1"/>
</dbReference>
<evidence type="ECO:0000256" key="7">
    <source>
        <dbReference type="ARBA" id="ARBA00022777"/>
    </source>
</evidence>
<evidence type="ECO:0000313" key="13">
    <source>
        <dbReference type="EMBL" id="ERT04652.1"/>
    </source>
</evidence>
<protein>
    <recommendedName>
        <fullName evidence="3">histidine kinase</fullName>
        <ecNumber evidence="3">2.7.13.3</ecNumber>
    </recommendedName>
</protein>
<dbReference type="PROSITE" id="PS50109">
    <property type="entry name" value="HIS_KIN"/>
    <property type="match status" value="1"/>
</dbReference>
<evidence type="ECO:0000256" key="8">
    <source>
        <dbReference type="ARBA" id="ARBA00022989"/>
    </source>
</evidence>
<evidence type="ECO:0000256" key="1">
    <source>
        <dbReference type="ARBA" id="ARBA00000085"/>
    </source>
</evidence>
<dbReference type="Gene3D" id="3.30.565.10">
    <property type="entry name" value="Histidine kinase-like ATPase, C-terminal domain"/>
    <property type="match status" value="1"/>
</dbReference>
<reference evidence="13 14" key="1">
    <citation type="journal article" date="2013" name="Front. Microbiol.">
        <title>Comparative genomic analyses of the cyanobacterium, Lyngbya aestuarii BL J, a powerful hydrogen producer.</title>
        <authorList>
            <person name="Kothari A."/>
            <person name="Vaughn M."/>
            <person name="Garcia-Pichel F."/>
        </authorList>
    </citation>
    <scope>NUCLEOTIDE SEQUENCE [LARGE SCALE GENOMIC DNA]</scope>
    <source>
        <strain evidence="13 14">BL J</strain>
    </source>
</reference>
<dbReference type="EC" id="2.7.13.3" evidence="3"/>
<dbReference type="OrthoDB" id="9813151at2"/>